<evidence type="ECO:0000313" key="3">
    <source>
        <dbReference type="Proteomes" id="UP000241818"/>
    </source>
</evidence>
<dbReference type="GeneID" id="36576982"/>
<organism evidence="2 3">
    <name type="scientific">Amorphotheca resinae ATCC 22711</name>
    <dbReference type="NCBI Taxonomy" id="857342"/>
    <lineage>
        <taxon>Eukaryota</taxon>
        <taxon>Fungi</taxon>
        <taxon>Dikarya</taxon>
        <taxon>Ascomycota</taxon>
        <taxon>Pezizomycotina</taxon>
        <taxon>Leotiomycetes</taxon>
        <taxon>Helotiales</taxon>
        <taxon>Amorphothecaceae</taxon>
        <taxon>Amorphotheca</taxon>
    </lineage>
</organism>
<dbReference type="AlphaFoldDB" id="A0A2T3ATB2"/>
<reference evidence="2 3" key="1">
    <citation type="journal article" date="2018" name="New Phytol.">
        <title>Comparative genomics and transcriptomics depict ericoid mycorrhizal fungi as versatile saprotrophs and plant mutualists.</title>
        <authorList>
            <person name="Martino E."/>
            <person name="Morin E."/>
            <person name="Grelet G.A."/>
            <person name="Kuo A."/>
            <person name="Kohler A."/>
            <person name="Daghino S."/>
            <person name="Barry K.W."/>
            <person name="Cichocki N."/>
            <person name="Clum A."/>
            <person name="Dockter R.B."/>
            <person name="Hainaut M."/>
            <person name="Kuo R.C."/>
            <person name="LaButti K."/>
            <person name="Lindahl B.D."/>
            <person name="Lindquist E.A."/>
            <person name="Lipzen A."/>
            <person name="Khouja H.R."/>
            <person name="Magnuson J."/>
            <person name="Murat C."/>
            <person name="Ohm R.A."/>
            <person name="Singer S.W."/>
            <person name="Spatafora J.W."/>
            <person name="Wang M."/>
            <person name="Veneault-Fourrey C."/>
            <person name="Henrissat B."/>
            <person name="Grigoriev I.V."/>
            <person name="Martin F.M."/>
            <person name="Perotto S."/>
        </authorList>
    </citation>
    <scope>NUCLEOTIDE SEQUENCE [LARGE SCALE GENOMIC DNA]</scope>
    <source>
        <strain evidence="2 3">ATCC 22711</strain>
    </source>
</reference>
<feature type="compositionally biased region" description="Basic and acidic residues" evidence="1">
    <location>
        <begin position="274"/>
        <end position="284"/>
    </location>
</feature>
<keyword evidence="3" id="KW-1185">Reference proteome</keyword>
<dbReference type="Proteomes" id="UP000241818">
    <property type="component" value="Unassembled WGS sequence"/>
</dbReference>
<accession>A0A2T3ATB2</accession>
<name>A0A2T3ATB2_AMORE</name>
<protein>
    <submittedName>
        <fullName evidence="2">Uncharacterized protein</fullName>
    </submittedName>
</protein>
<dbReference type="InParanoid" id="A0A2T3ATB2"/>
<proteinExistence type="predicted"/>
<evidence type="ECO:0000313" key="2">
    <source>
        <dbReference type="EMBL" id="PSS10734.1"/>
    </source>
</evidence>
<feature type="region of interest" description="Disordered" evidence="1">
    <location>
        <begin position="266"/>
        <end position="292"/>
    </location>
</feature>
<evidence type="ECO:0000256" key="1">
    <source>
        <dbReference type="SAM" id="MobiDB-lite"/>
    </source>
</evidence>
<dbReference type="EMBL" id="KZ679016">
    <property type="protein sequence ID" value="PSS10734.1"/>
    <property type="molecule type" value="Genomic_DNA"/>
</dbReference>
<gene>
    <name evidence="2" type="ORF">M430DRAFT_61137</name>
</gene>
<sequence length="292" mass="31635">MHIANQCARRHITVHGSRKGGVTHDMPSSLRALAVLSLPVWIAETALPATMAYIRELRDSEEVDKHLSSGNAGGDPKLLSDHPASFLVQEIHGNSKAAGRIQLCQKSPNAGRKMWAIGSVDSETRDDGVVGVDASGVQGAGALVDQARNEAGLIKVGSCKYTSPQTRPTAKASQKRQAASCCASEPQRASEEPIVESFEALRLAISGDGVVGAYIKVLRALHSSNPDCDIIPSDTLSEQNIQRRQQTVHQAMDGRRSIINNIVKTSNTFHKHHQREEGDRREQTQDTTLISR</sequence>
<dbReference type="RefSeq" id="XP_024717913.1">
    <property type="nucleotide sequence ID" value="XM_024868901.1"/>
</dbReference>